<evidence type="ECO:0000313" key="12">
    <source>
        <dbReference type="Proteomes" id="UP000321393"/>
    </source>
</evidence>
<evidence type="ECO:0000259" key="10">
    <source>
        <dbReference type="Pfam" id="PF09762"/>
    </source>
</evidence>
<dbReference type="PROSITE" id="PS50294">
    <property type="entry name" value="WD_REPEATS_REGION"/>
    <property type="match status" value="3"/>
</dbReference>
<dbReference type="PANTHER" id="PTHR45093:SF2">
    <property type="entry name" value="LISH DOMAIN-CONTAINING PROTEIN"/>
    <property type="match status" value="1"/>
</dbReference>
<reference evidence="11 12" key="1">
    <citation type="submission" date="2019-08" db="EMBL/GenBank/DDBJ databases">
        <title>Draft genome sequences of two oriental melons (Cucumis melo L. var makuwa).</title>
        <authorList>
            <person name="Kwon S.-Y."/>
        </authorList>
    </citation>
    <scope>NUCLEOTIDE SEQUENCE [LARGE SCALE GENOMIC DNA]</scope>
    <source>
        <strain evidence="12">cv. SW 3</strain>
        <tissue evidence="11">Leaf</tissue>
    </source>
</reference>
<dbReference type="GO" id="GO:0005634">
    <property type="term" value="C:nucleus"/>
    <property type="evidence" value="ECO:0007669"/>
    <property type="project" value="UniProtKB-SubCell"/>
</dbReference>
<feature type="compositionally biased region" description="Polar residues" evidence="8">
    <location>
        <begin position="419"/>
        <end position="430"/>
    </location>
</feature>
<evidence type="ECO:0000256" key="8">
    <source>
        <dbReference type="SAM" id="MobiDB-lite"/>
    </source>
</evidence>
<name>A0A5A7VD59_CUCMM</name>
<keyword evidence="2 7" id="KW-0853">WD repeat</keyword>
<feature type="compositionally biased region" description="Low complexity" evidence="8">
    <location>
        <begin position="431"/>
        <end position="451"/>
    </location>
</feature>
<accession>A0A5A7VD59</accession>
<evidence type="ECO:0000256" key="4">
    <source>
        <dbReference type="ARBA" id="ARBA00023015"/>
    </source>
</evidence>
<keyword evidence="9" id="KW-0812">Transmembrane</keyword>
<dbReference type="InterPro" id="IPR036322">
    <property type="entry name" value="WD40_repeat_dom_sf"/>
</dbReference>
<comment type="caution">
    <text evidence="11">The sequence shown here is derived from an EMBL/GenBank/DDBJ whole genome shotgun (WGS) entry which is preliminary data.</text>
</comment>
<feature type="transmembrane region" description="Helical" evidence="9">
    <location>
        <begin position="353"/>
        <end position="374"/>
    </location>
</feature>
<evidence type="ECO:0000313" key="11">
    <source>
        <dbReference type="EMBL" id="KAA0064967.1"/>
    </source>
</evidence>
<dbReference type="AlphaFoldDB" id="A0A5A7VD59"/>
<dbReference type="InterPro" id="IPR015943">
    <property type="entry name" value="WD40/YVTN_repeat-like_dom_sf"/>
</dbReference>
<dbReference type="OrthoDB" id="47802at2759"/>
<proteinExistence type="predicted"/>
<evidence type="ECO:0000256" key="1">
    <source>
        <dbReference type="ARBA" id="ARBA00004123"/>
    </source>
</evidence>
<evidence type="ECO:0000256" key="2">
    <source>
        <dbReference type="ARBA" id="ARBA00022574"/>
    </source>
</evidence>
<feature type="compositionally biased region" description="Polar residues" evidence="8">
    <location>
        <begin position="393"/>
        <end position="411"/>
    </location>
</feature>
<dbReference type="Pfam" id="PF00400">
    <property type="entry name" value="WD40"/>
    <property type="match status" value="4"/>
</dbReference>
<dbReference type="Pfam" id="PF08513">
    <property type="entry name" value="LisH"/>
    <property type="match status" value="1"/>
</dbReference>
<evidence type="ECO:0000256" key="7">
    <source>
        <dbReference type="PROSITE-ProRule" id="PRU00221"/>
    </source>
</evidence>
<keyword evidence="3" id="KW-0677">Repeat</keyword>
<sequence>MSQTNWEADKMLDVYIHDYLVKRDLKATAQAFQAEGKVSSDPVAIDAPGGFLFEWWSVFWDIFIARTNEKHSDVAASYIEVCCIASHSFDTIELGNAPSAFEDGAQLLNGNANGFVGNDPLMRQNPGSVNALATKMYEDRLKLPLQRDSLDDAAIKQRYGDNVGQLLDPNHASILKSAAATSQSSGQVLHGSTGGMSPQVQSRSQQLPGSTPDIKTEINPVLNPRAAGPEGSLMGLPGSNHGGNNLTLKGWPLTGLDQLRSGILQQQKPFIQAPQSFPQLQMLTPQHQQQLMLAQQNLTSPSVNDDGRRLRMLLNSRMAKDGLSNSVGDVVPNVGSPLQAGSPLLPRGDNTDVILKVLITLLLMVSVFIFILRISNHNMHQQEKIGGAGSVTMDGSMSNSFRGNDQVSKNQTGRKRKQPVSSSGPANSSGTANTAGPSPSSAPSTPSTHTPGDAISMPALPHSGSSSKPLMMFNGDGTGTFTSPSNQLWDDKELELQADMDRYVEDGSLDDNVESFLSHDDGDPRDPVGRCMDGSKGFTFTEVNSVRASSSKVSSCHFSSDGKLLVSGGHDKKAVLWYTENLKPKTSLEEHASIVTDVRFSPSMPRLATSSFDRTVRVWDADNHCYSLRTFTGHSASVMSLDFHPKKDDFICSCDGDGEIRYWNITNGSCAAVFKGGTGPMRFQPRLGRYFAAVVDNIVSIFDVETQARLHSLRGHTKTVQSLCWDPSGEFLASVSEDSVRVWTLASGNEGESIHELSCNGNKFHSCVFHPTYSTLLVIGCYEASPLPTSSLELWNTTENKTMTLSAHEGLVSSLAVSTASVLSAEFVFSFVQFLSSVSVFCVMSEASKSQGTCTERLIEENKCLQPLQADPDNGVSMVLKEDMDELDQKKVAMVKDLQLLRDRVDKVDANVVQNLMSCLKTLEDLGKQESEFLSTSNSKRSELQDEIIELGGRLTGDHECSNFFDSLDDLISASEEELDSVKKALMSSVRETLALKRLLDDVPTQTELIQYERRFSELYINIQDKLRQTRRYYATYNALLEIKDLMLKETSLLNSISSQFQDAIASSASKMKLIDSMVGILKGIQQKLDKVNLSHQEEQQVCNALKEKYAAAAVEQRRCYTLLKAFQEECAKNEKLRTQNFV</sequence>
<dbReference type="PROSITE" id="PS50082">
    <property type="entry name" value="WD_REPEATS_2"/>
    <property type="match status" value="4"/>
</dbReference>
<keyword evidence="9" id="KW-0472">Membrane</keyword>
<feature type="repeat" description="WD" evidence="7">
    <location>
        <begin position="588"/>
        <end position="623"/>
    </location>
</feature>
<dbReference type="CDD" id="cd00200">
    <property type="entry name" value="WD40"/>
    <property type="match status" value="1"/>
</dbReference>
<dbReference type="SUPFAM" id="SSF50978">
    <property type="entry name" value="WD40 repeat-like"/>
    <property type="match status" value="1"/>
</dbReference>
<dbReference type="InterPro" id="IPR001680">
    <property type="entry name" value="WD40_rpt"/>
</dbReference>
<feature type="repeat" description="WD" evidence="7">
    <location>
        <begin position="546"/>
        <end position="587"/>
    </location>
</feature>
<dbReference type="Gene3D" id="2.130.10.10">
    <property type="entry name" value="YVTN repeat-like/Quinoprotein amine dehydrogenase"/>
    <property type="match status" value="2"/>
</dbReference>
<evidence type="ECO:0000256" key="6">
    <source>
        <dbReference type="ARBA" id="ARBA00023242"/>
    </source>
</evidence>
<evidence type="ECO:0000256" key="5">
    <source>
        <dbReference type="ARBA" id="ARBA00023163"/>
    </source>
</evidence>
<feature type="repeat" description="WD" evidence="7">
    <location>
        <begin position="631"/>
        <end position="673"/>
    </location>
</feature>
<organism evidence="11 12">
    <name type="scientific">Cucumis melo var. makuwa</name>
    <name type="common">Oriental melon</name>
    <dbReference type="NCBI Taxonomy" id="1194695"/>
    <lineage>
        <taxon>Eukaryota</taxon>
        <taxon>Viridiplantae</taxon>
        <taxon>Streptophyta</taxon>
        <taxon>Embryophyta</taxon>
        <taxon>Tracheophyta</taxon>
        <taxon>Spermatophyta</taxon>
        <taxon>Magnoliopsida</taxon>
        <taxon>eudicotyledons</taxon>
        <taxon>Gunneridae</taxon>
        <taxon>Pentapetalae</taxon>
        <taxon>rosids</taxon>
        <taxon>fabids</taxon>
        <taxon>Cucurbitales</taxon>
        <taxon>Cucurbitaceae</taxon>
        <taxon>Benincaseae</taxon>
        <taxon>Cucumis</taxon>
    </lineage>
</organism>
<keyword evidence="4" id="KW-0805">Transcription regulation</keyword>
<keyword evidence="5" id="KW-0804">Transcription</keyword>
<dbReference type="EMBL" id="SSTE01001846">
    <property type="protein sequence ID" value="KAA0064967.1"/>
    <property type="molecule type" value="Genomic_DNA"/>
</dbReference>
<dbReference type="PROSITE" id="PS00678">
    <property type="entry name" value="WD_REPEATS_1"/>
    <property type="match status" value="1"/>
</dbReference>
<feature type="region of interest" description="Disordered" evidence="8">
    <location>
        <begin position="387"/>
        <end position="472"/>
    </location>
</feature>
<dbReference type="PROSITE" id="PS50896">
    <property type="entry name" value="LISH"/>
    <property type="match status" value="1"/>
</dbReference>
<keyword evidence="9" id="KW-1133">Transmembrane helix</keyword>
<gene>
    <name evidence="11" type="ORF">E6C27_scaffold82G002880</name>
</gene>
<dbReference type="InterPro" id="IPR006594">
    <property type="entry name" value="LisH"/>
</dbReference>
<evidence type="ECO:0000256" key="3">
    <source>
        <dbReference type="ARBA" id="ARBA00022737"/>
    </source>
</evidence>
<dbReference type="Proteomes" id="UP000321393">
    <property type="component" value="Unassembled WGS sequence"/>
</dbReference>
<feature type="repeat" description="WD" evidence="7">
    <location>
        <begin position="713"/>
        <end position="753"/>
    </location>
</feature>
<evidence type="ECO:0000256" key="9">
    <source>
        <dbReference type="SAM" id="Phobius"/>
    </source>
</evidence>
<feature type="domain" description="CCDC93 coiled-coil" evidence="10">
    <location>
        <begin position="857"/>
        <end position="1139"/>
    </location>
</feature>
<dbReference type="InterPro" id="IPR019775">
    <property type="entry name" value="WD40_repeat_CS"/>
</dbReference>
<dbReference type="STRING" id="1194695.A0A5A7VD59"/>
<dbReference type="SMART" id="SM00320">
    <property type="entry name" value="WD40"/>
    <property type="match status" value="5"/>
</dbReference>
<dbReference type="SMART" id="SM00667">
    <property type="entry name" value="LisH"/>
    <property type="match status" value="1"/>
</dbReference>
<dbReference type="Pfam" id="PF09762">
    <property type="entry name" value="CCDC93_CC"/>
    <property type="match status" value="1"/>
</dbReference>
<keyword evidence="6" id="KW-0539">Nucleus</keyword>
<dbReference type="InterPro" id="IPR019159">
    <property type="entry name" value="CCDC93_CC"/>
</dbReference>
<feature type="region of interest" description="Disordered" evidence="8">
    <location>
        <begin position="185"/>
        <end position="241"/>
    </location>
</feature>
<feature type="compositionally biased region" description="Polar residues" evidence="8">
    <location>
        <begin position="195"/>
        <end position="209"/>
    </location>
</feature>
<protein>
    <submittedName>
        <fullName evidence="11">Transcriptional corepressor LEUNIG isoform X1</fullName>
    </submittedName>
</protein>
<comment type="subcellular location">
    <subcellularLocation>
        <location evidence="1">Nucleus</location>
    </subcellularLocation>
</comment>
<dbReference type="PANTHER" id="PTHR45093">
    <property type="entry name" value="TRANSCRIPTION ACTIVATOR MSS11"/>
    <property type="match status" value="1"/>
</dbReference>